<dbReference type="SUPFAM" id="SSF53850">
    <property type="entry name" value="Periplasmic binding protein-like II"/>
    <property type="match status" value="1"/>
</dbReference>
<keyword evidence="3" id="KW-0813">Transport</keyword>
<comment type="subcellular location">
    <subcellularLocation>
        <location evidence="1">Cell envelope</location>
    </subcellularLocation>
</comment>
<sequence length="486" mass="52382">MKGNTVLKNWWGKSRNPQASTLRRGAGALALVLAAASVAAGCSSAASSSDTKSDDKGAVAGADALNGKGEVDINFWHAMGGTNGQALQKLVTEFNQDHQGKIKVTLNYKGAYDTALAAYKNASAQQRPDLMQMYDIGTRYMIDSNSIVPMQSFIDADHYDVADIQPNIAGYYTVDNKLYSMPFNTSMPLMYINREAFEKAGLDPDKPPTTLDEIMADAKKIKATSGETVQYGFGASLYGWFFEQWNAVANQTICDVDNGRTGRASKVQLASEGNIELLKWWQEMVKQGLAEKLDSNTENGDNAFSSGTVAMSLESTGSLGQFTEGAAAAKNPFTVATGFFPKIDQGDAGGPIIGGASLWVTDRGDSTKERAAWELVKFLASKESQVTWHTSTGYFPISKGALDDPTDKQWVSEKPQFETAIKQLQATKLSYATQGCSVGEMPDIRKDVEDAMQAAVLQGQDAKTALTDAEKKANEQIADYNSKLGG</sequence>
<dbReference type="AlphaFoldDB" id="A0A927RAS2"/>
<evidence type="ECO:0000256" key="4">
    <source>
        <dbReference type="ARBA" id="ARBA00022729"/>
    </source>
</evidence>
<comment type="similarity">
    <text evidence="2">Belongs to the bacterial solute-binding protein 1 family.</text>
</comment>
<dbReference type="Gene3D" id="3.40.190.10">
    <property type="entry name" value="Periplasmic binding protein-like II"/>
    <property type="match status" value="2"/>
</dbReference>
<dbReference type="InterPro" id="IPR050490">
    <property type="entry name" value="Bact_solute-bd_prot1"/>
</dbReference>
<organism evidence="6 7">
    <name type="scientific">Actinopolymorpha pittospori</name>
    <dbReference type="NCBI Taxonomy" id="648752"/>
    <lineage>
        <taxon>Bacteria</taxon>
        <taxon>Bacillati</taxon>
        <taxon>Actinomycetota</taxon>
        <taxon>Actinomycetes</taxon>
        <taxon>Propionibacteriales</taxon>
        <taxon>Actinopolymorphaceae</taxon>
        <taxon>Actinopolymorpha</taxon>
    </lineage>
</organism>
<dbReference type="PANTHER" id="PTHR43649:SF31">
    <property type="entry name" value="SN-GLYCEROL-3-PHOSPHATE-BINDING PERIPLASMIC PROTEIN UGPB"/>
    <property type="match status" value="1"/>
</dbReference>
<evidence type="ECO:0000256" key="5">
    <source>
        <dbReference type="SAM" id="SignalP"/>
    </source>
</evidence>
<dbReference type="PANTHER" id="PTHR43649">
    <property type="entry name" value="ARABINOSE-BINDING PROTEIN-RELATED"/>
    <property type="match status" value="1"/>
</dbReference>
<name>A0A927RAS2_9ACTN</name>
<dbReference type="EMBL" id="JADBEM010000001">
    <property type="protein sequence ID" value="MBE1609332.1"/>
    <property type="molecule type" value="Genomic_DNA"/>
</dbReference>
<dbReference type="InterPro" id="IPR006059">
    <property type="entry name" value="SBP"/>
</dbReference>
<dbReference type="RefSeq" id="WP_192752924.1">
    <property type="nucleotide sequence ID" value="NZ_JADBEM010000001.1"/>
</dbReference>
<dbReference type="Proteomes" id="UP000638648">
    <property type="component" value="Unassembled WGS sequence"/>
</dbReference>
<proteinExistence type="inferred from homology"/>
<comment type="caution">
    <text evidence="6">The sequence shown here is derived from an EMBL/GenBank/DDBJ whole genome shotgun (WGS) entry which is preliminary data.</text>
</comment>
<keyword evidence="7" id="KW-1185">Reference proteome</keyword>
<reference evidence="6" key="1">
    <citation type="submission" date="2020-10" db="EMBL/GenBank/DDBJ databases">
        <title>Sequencing the genomes of 1000 actinobacteria strains.</title>
        <authorList>
            <person name="Klenk H.-P."/>
        </authorList>
    </citation>
    <scope>NUCLEOTIDE SEQUENCE</scope>
    <source>
        <strain evidence="6">DSM 45354</strain>
    </source>
</reference>
<dbReference type="GO" id="GO:0030313">
    <property type="term" value="C:cell envelope"/>
    <property type="evidence" value="ECO:0007669"/>
    <property type="project" value="UniProtKB-SubCell"/>
</dbReference>
<evidence type="ECO:0000313" key="7">
    <source>
        <dbReference type="Proteomes" id="UP000638648"/>
    </source>
</evidence>
<evidence type="ECO:0000256" key="1">
    <source>
        <dbReference type="ARBA" id="ARBA00004196"/>
    </source>
</evidence>
<feature type="chain" id="PRO_5037565096" evidence="5">
    <location>
        <begin position="46"/>
        <end position="486"/>
    </location>
</feature>
<evidence type="ECO:0000256" key="3">
    <source>
        <dbReference type="ARBA" id="ARBA00022448"/>
    </source>
</evidence>
<keyword evidence="4 5" id="KW-0732">Signal</keyword>
<dbReference type="Pfam" id="PF13416">
    <property type="entry name" value="SBP_bac_8"/>
    <property type="match status" value="1"/>
</dbReference>
<feature type="signal peptide" evidence="5">
    <location>
        <begin position="1"/>
        <end position="45"/>
    </location>
</feature>
<dbReference type="CDD" id="cd14748">
    <property type="entry name" value="PBP2_UgpB"/>
    <property type="match status" value="1"/>
</dbReference>
<accession>A0A927RAS2</accession>
<protein>
    <submittedName>
        <fullName evidence="6">Sn-glycerol 3-phosphate transport system substrate-binding protein</fullName>
    </submittedName>
</protein>
<gene>
    <name evidence="6" type="ORF">HEB94_006180</name>
</gene>
<evidence type="ECO:0000313" key="6">
    <source>
        <dbReference type="EMBL" id="MBE1609332.1"/>
    </source>
</evidence>
<evidence type="ECO:0000256" key="2">
    <source>
        <dbReference type="ARBA" id="ARBA00008520"/>
    </source>
</evidence>